<feature type="transmembrane region" description="Helical" evidence="6">
    <location>
        <begin position="413"/>
        <end position="431"/>
    </location>
</feature>
<dbReference type="InterPro" id="IPR020846">
    <property type="entry name" value="MFS_dom"/>
</dbReference>
<keyword evidence="5 6" id="KW-0472">Membrane</keyword>
<evidence type="ECO:0000256" key="3">
    <source>
        <dbReference type="ARBA" id="ARBA00022692"/>
    </source>
</evidence>
<evidence type="ECO:0000313" key="9">
    <source>
        <dbReference type="Proteomes" id="UP000001989"/>
    </source>
</evidence>
<feature type="domain" description="Major facilitator superfamily (MFS) profile" evidence="7">
    <location>
        <begin position="29"/>
        <end position="436"/>
    </location>
</feature>
<dbReference type="PANTHER" id="PTHR23505:SF79">
    <property type="entry name" value="PROTEIN SPINSTER"/>
    <property type="match status" value="1"/>
</dbReference>
<protein>
    <submittedName>
        <fullName evidence="8">Major facilitator superfamily MFS_1</fullName>
    </submittedName>
</protein>
<evidence type="ECO:0000256" key="6">
    <source>
        <dbReference type="SAM" id="Phobius"/>
    </source>
</evidence>
<evidence type="ECO:0000313" key="8">
    <source>
        <dbReference type="EMBL" id="ABQ68336.1"/>
    </source>
</evidence>
<organism evidence="8 9">
    <name type="scientific">Rhizorhabdus wittichii (strain DSM 6014 / CCUG 31198 / JCM 15750 / NBRC 105917 / EY 4224 / RW1)</name>
    <name type="common">Sphingomonas wittichii</name>
    <dbReference type="NCBI Taxonomy" id="392499"/>
    <lineage>
        <taxon>Bacteria</taxon>
        <taxon>Pseudomonadati</taxon>
        <taxon>Pseudomonadota</taxon>
        <taxon>Alphaproteobacteria</taxon>
        <taxon>Sphingomonadales</taxon>
        <taxon>Sphingomonadaceae</taxon>
        <taxon>Rhizorhabdus</taxon>
    </lineage>
</organism>
<feature type="transmembrane region" description="Helical" evidence="6">
    <location>
        <begin position="197"/>
        <end position="218"/>
    </location>
</feature>
<keyword evidence="9" id="KW-1185">Reference proteome</keyword>
<dbReference type="AlphaFoldDB" id="A0A9J9HB53"/>
<dbReference type="InterPro" id="IPR036259">
    <property type="entry name" value="MFS_trans_sf"/>
</dbReference>
<comment type="subcellular location">
    <subcellularLocation>
        <location evidence="1">Membrane</location>
        <topology evidence="1">Multi-pass membrane protein</topology>
    </subcellularLocation>
</comment>
<keyword evidence="4 6" id="KW-1133">Transmembrane helix</keyword>
<reference evidence="8 9" key="1">
    <citation type="journal article" date="2010" name="J. Bacteriol.">
        <title>Genome sequence of the dioxin-mineralizing bacterium Sphingomonas wittichii RW1.</title>
        <authorList>
            <person name="Miller T.R."/>
            <person name="Delcher A.L."/>
            <person name="Salzberg S.L."/>
            <person name="Saunders E."/>
            <person name="Detter J.C."/>
            <person name="Halden R.U."/>
        </authorList>
    </citation>
    <scope>NUCLEOTIDE SEQUENCE [LARGE SCALE GENOMIC DNA]</scope>
    <source>
        <strain evidence="9">DSM 6014 / CCUG 31198 / JCM 15750 / NBRC 105917 / EY 4224 / RW1</strain>
    </source>
</reference>
<evidence type="ECO:0000256" key="5">
    <source>
        <dbReference type="ARBA" id="ARBA00023136"/>
    </source>
</evidence>
<sequence>MPTLPNAAPLAEPVAMSGRPGVLPPWVRLLLVFNIVYILSYVDRQLLSLVVGPVKASLGLSDVQIGFLQGFGFSMVLAVSALLTARRVDTGNRTRLIALAVIAWCAMTILCGVAHNFYMLLAARTGLAVAEAVVPMAVLSLLSDVAPRASLPRAAALFMMSPYLGSGLALLFGGQLLAMMAPYEGHMLPLIGAFEPWRGLFILVGAPGILIGLLILAFGREPKRPPNGGIVASQTSVWPFLRSNAAFLFTMMTFYAFLNSLAMSIYAWTPTYMIRVHGMDAAHVGIFVGPVIAICGVGGCILGTYVMSCRTAERALSHVVRQSMRLMAFSTLPLILMPLAPTPLVAVLLLAVGLTFNAAVMSSTLTPIQLFAPPELRGRATAICSLYSSAMGGMGPLAVGALTDLAFHSPKGIAYAMALSYGAALLVAWIVGPISVRWTSRVDDARIAAGTGQA</sequence>
<feature type="transmembrane region" description="Helical" evidence="6">
    <location>
        <begin position="96"/>
        <end position="115"/>
    </location>
</feature>
<feature type="transmembrane region" description="Helical" evidence="6">
    <location>
        <begin position="246"/>
        <end position="269"/>
    </location>
</feature>
<accession>A0A9J9HB53</accession>
<evidence type="ECO:0000256" key="2">
    <source>
        <dbReference type="ARBA" id="ARBA00022448"/>
    </source>
</evidence>
<dbReference type="EMBL" id="CP000699">
    <property type="protein sequence ID" value="ABQ68336.1"/>
    <property type="molecule type" value="Genomic_DNA"/>
</dbReference>
<dbReference type="SUPFAM" id="SSF103473">
    <property type="entry name" value="MFS general substrate transporter"/>
    <property type="match status" value="1"/>
</dbReference>
<evidence type="ECO:0000256" key="1">
    <source>
        <dbReference type="ARBA" id="ARBA00004141"/>
    </source>
</evidence>
<dbReference type="GO" id="GO:0022857">
    <property type="term" value="F:transmembrane transporter activity"/>
    <property type="evidence" value="ECO:0007669"/>
    <property type="project" value="InterPro"/>
</dbReference>
<dbReference type="PROSITE" id="PS50850">
    <property type="entry name" value="MFS"/>
    <property type="match status" value="1"/>
</dbReference>
<feature type="transmembrane region" description="Helical" evidence="6">
    <location>
        <begin position="281"/>
        <end position="302"/>
    </location>
</feature>
<dbReference type="Pfam" id="PF07690">
    <property type="entry name" value="MFS_1"/>
    <property type="match status" value="1"/>
</dbReference>
<keyword evidence="3 6" id="KW-0812">Transmembrane</keyword>
<proteinExistence type="predicted"/>
<keyword evidence="2" id="KW-0813">Transport</keyword>
<dbReference type="KEGG" id="swi:Swit_1976"/>
<feature type="transmembrane region" description="Helical" evidence="6">
    <location>
        <begin position="63"/>
        <end position="84"/>
    </location>
</feature>
<dbReference type="PANTHER" id="PTHR23505">
    <property type="entry name" value="SPINSTER"/>
    <property type="match status" value="1"/>
</dbReference>
<gene>
    <name evidence="8" type="ordered locus">Swit_1976</name>
</gene>
<feature type="transmembrane region" description="Helical" evidence="6">
    <location>
        <begin position="154"/>
        <end position="177"/>
    </location>
</feature>
<dbReference type="Proteomes" id="UP000001989">
    <property type="component" value="Chromosome"/>
</dbReference>
<evidence type="ECO:0000259" key="7">
    <source>
        <dbReference type="PROSITE" id="PS50850"/>
    </source>
</evidence>
<dbReference type="Gene3D" id="1.20.1250.20">
    <property type="entry name" value="MFS general substrate transporter like domains"/>
    <property type="match status" value="2"/>
</dbReference>
<dbReference type="InterPro" id="IPR044770">
    <property type="entry name" value="MFS_spinster-like"/>
</dbReference>
<name>A0A9J9HB53_RHIWR</name>
<evidence type="ECO:0000256" key="4">
    <source>
        <dbReference type="ARBA" id="ARBA00022989"/>
    </source>
</evidence>
<dbReference type="InterPro" id="IPR011701">
    <property type="entry name" value="MFS"/>
</dbReference>
<feature type="transmembrane region" description="Helical" evidence="6">
    <location>
        <begin position="121"/>
        <end position="142"/>
    </location>
</feature>
<dbReference type="GO" id="GO:0016020">
    <property type="term" value="C:membrane"/>
    <property type="evidence" value="ECO:0007669"/>
    <property type="project" value="UniProtKB-SubCell"/>
</dbReference>